<evidence type="ECO:0000313" key="1">
    <source>
        <dbReference type="EMBL" id="CAI8009638.1"/>
    </source>
</evidence>
<accession>A0AA35W669</accession>
<sequence>MGFLHEEEPVREVERREGKRECVCEKGKEVERRVRGSVCEKGKEVERRVRGSVCERRVRRQRGG</sequence>
<dbReference type="AlphaFoldDB" id="A0AA35W669"/>
<proteinExistence type="predicted"/>
<protein>
    <submittedName>
        <fullName evidence="1">Uncharacterized protein</fullName>
    </submittedName>
</protein>
<name>A0AA35W669_GEOBA</name>
<dbReference type="EMBL" id="CASHTH010000978">
    <property type="protein sequence ID" value="CAI8009638.1"/>
    <property type="molecule type" value="Genomic_DNA"/>
</dbReference>
<evidence type="ECO:0000313" key="2">
    <source>
        <dbReference type="Proteomes" id="UP001174909"/>
    </source>
</evidence>
<reference evidence="1" key="1">
    <citation type="submission" date="2023-03" db="EMBL/GenBank/DDBJ databases">
        <authorList>
            <person name="Steffen K."/>
            <person name="Cardenas P."/>
        </authorList>
    </citation>
    <scope>NUCLEOTIDE SEQUENCE</scope>
</reference>
<comment type="caution">
    <text evidence="1">The sequence shown here is derived from an EMBL/GenBank/DDBJ whole genome shotgun (WGS) entry which is preliminary data.</text>
</comment>
<gene>
    <name evidence="1" type="ORF">GBAR_LOCUS6437</name>
</gene>
<dbReference type="Proteomes" id="UP001174909">
    <property type="component" value="Unassembled WGS sequence"/>
</dbReference>
<keyword evidence="2" id="KW-1185">Reference proteome</keyword>
<organism evidence="1 2">
    <name type="scientific">Geodia barretti</name>
    <name type="common">Barrett's horny sponge</name>
    <dbReference type="NCBI Taxonomy" id="519541"/>
    <lineage>
        <taxon>Eukaryota</taxon>
        <taxon>Metazoa</taxon>
        <taxon>Porifera</taxon>
        <taxon>Demospongiae</taxon>
        <taxon>Heteroscleromorpha</taxon>
        <taxon>Tetractinellida</taxon>
        <taxon>Astrophorina</taxon>
        <taxon>Geodiidae</taxon>
        <taxon>Geodia</taxon>
    </lineage>
</organism>